<comment type="caution">
    <text evidence="2">The sequence shown here is derived from an EMBL/GenBank/DDBJ whole genome shotgun (WGS) entry which is preliminary data.</text>
</comment>
<sequence length="82" mass="8586">MGVAEKAGSSRLSLVNQWQLPLRFNALFTPSVTSVKAKAAYLATPQKSPSDAQNPPNAYALPLTSVASGSAESTASEKTTFE</sequence>
<protein>
    <submittedName>
        <fullName evidence="2">Uncharacterized protein</fullName>
    </submittedName>
</protein>
<evidence type="ECO:0000313" key="2">
    <source>
        <dbReference type="EMBL" id="MFL8997523.1"/>
    </source>
</evidence>
<name>A0ABW8W1K5_9PSED</name>
<reference evidence="2 3" key="1">
    <citation type="submission" date="2024-12" db="EMBL/GenBank/DDBJ databases">
        <title>Pseudomonas species isolated from Lotus nodules promote plant growth.</title>
        <authorList>
            <person name="Yu Y.-H."/>
            <person name="Kurtenbach J."/>
            <person name="Crosbie D."/>
            <person name="Brachmann A."/>
            <person name="Marin M."/>
        </authorList>
    </citation>
    <scope>NUCLEOTIDE SEQUENCE [LARGE SCALE GENOMIC DNA]</scope>
    <source>
        <strain evidence="2 3">PLb11B</strain>
    </source>
</reference>
<evidence type="ECO:0000256" key="1">
    <source>
        <dbReference type="SAM" id="MobiDB-lite"/>
    </source>
</evidence>
<dbReference type="Proteomes" id="UP001628646">
    <property type="component" value="Unassembled WGS sequence"/>
</dbReference>
<evidence type="ECO:0000313" key="3">
    <source>
        <dbReference type="Proteomes" id="UP001628646"/>
    </source>
</evidence>
<feature type="compositionally biased region" description="Polar residues" evidence="1">
    <location>
        <begin position="45"/>
        <end position="56"/>
    </location>
</feature>
<feature type="compositionally biased region" description="Polar residues" evidence="1">
    <location>
        <begin position="65"/>
        <end position="82"/>
    </location>
</feature>
<keyword evidence="3" id="KW-1185">Reference proteome</keyword>
<dbReference type="EMBL" id="JBJNUY010000001">
    <property type="protein sequence ID" value="MFL8997523.1"/>
    <property type="molecule type" value="Genomic_DNA"/>
</dbReference>
<accession>A0ABW8W1K5</accession>
<gene>
    <name evidence="2" type="ORF">ACJ8NA_02400</name>
</gene>
<feature type="region of interest" description="Disordered" evidence="1">
    <location>
        <begin position="44"/>
        <end position="82"/>
    </location>
</feature>
<proteinExistence type="predicted"/>
<organism evidence="2 3">
    <name type="scientific">Pseudomonas azerbaijanorientalis</name>
    <dbReference type="NCBI Taxonomy" id="2842350"/>
    <lineage>
        <taxon>Bacteria</taxon>
        <taxon>Pseudomonadati</taxon>
        <taxon>Pseudomonadota</taxon>
        <taxon>Gammaproteobacteria</taxon>
        <taxon>Pseudomonadales</taxon>
        <taxon>Pseudomonadaceae</taxon>
        <taxon>Pseudomonas</taxon>
    </lineage>
</organism>
<dbReference type="RefSeq" id="WP_407799342.1">
    <property type="nucleotide sequence ID" value="NZ_JBJNUX010000001.1"/>
</dbReference>